<evidence type="ECO:0000256" key="6">
    <source>
        <dbReference type="ARBA" id="ARBA00023288"/>
    </source>
</evidence>
<name>A0A8J2XLW0_9MICO</name>
<evidence type="ECO:0000313" key="7">
    <source>
        <dbReference type="EMBL" id="GGA25333.1"/>
    </source>
</evidence>
<dbReference type="AlphaFoldDB" id="A0A8J2XLW0"/>
<keyword evidence="8" id="KW-1185">Reference proteome</keyword>
<dbReference type="PROSITE" id="PS51257">
    <property type="entry name" value="PROKAR_LIPOPROTEIN"/>
    <property type="match status" value="1"/>
</dbReference>
<sequence length="296" mass="31667">MNTIRAPRPRARLVPGLSAVLLLGLGACGGNGTGEGDSSAPLRIFASATPHIEILEYIEDELVTEEDELSLDITELTEGVQGNQVLLDGEADATFHQHVPFLRQWLQDAGEPEDAITPVATVHVEPLGLYYNQGGEVTSLEQVGEGTSIAITSDVVNQNRALLLLADNGLIELPDGFDPETDVITVKDVLADDELNVRGLDLLEVDYNLTARTVSDGETDLGVVNGNVALQSGLDPDQDTLALERAQDNPYANVLTVLQENADDPRIVTLAQYLESSEVAAWISSEYGSGVLPVNE</sequence>
<keyword evidence="5" id="KW-0564">Palmitate</keyword>
<keyword evidence="3" id="KW-0732">Signal</keyword>
<reference evidence="7" key="2">
    <citation type="submission" date="2020-09" db="EMBL/GenBank/DDBJ databases">
        <authorList>
            <person name="Sun Q."/>
            <person name="Zhou Y."/>
        </authorList>
    </citation>
    <scope>NUCLEOTIDE SEQUENCE</scope>
    <source>
        <strain evidence="7">CGMCC 1.12785</strain>
    </source>
</reference>
<evidence type="ECO:0000256" key="2">
    <source>
        <dbReference type="ARBA" id="ARBA00008973"/>
    </source>
</evidence>
<comment type="subcellular location">
    <subcellularLocation>
        <location evidence="1">Membrane</location>
        <topology evidence="1">Lipid-anchor</topology>
    </subcellularLocation>
</comment>
<dbReference type="InterPro" id="IPR004872">
    <property type="entry name" value="Lipoprotein_NlpA"/>
</dbReference>
<evidence type="ECO:0000313" key="8">
    <source>
        <dbReference type="Proteomes" id="UP000616114"/>
    </source>
</evidence>
<comment type="caution">
    <text evidence="7">The sequence shown here is derived from an EMBL/GenBank/DDBJ whole genome shotgun (WGS) entry which is preliminary data.</text>
</comment>
<dbReference type="PANTHER" id="PTHR30429">
    <property type="entry name" value="D-METHIONINE-BINDING LIPOPROTEIN METQ"/>
    <property type="match status" value="1"/>
</dbReference>
<dbReference type="Pfam" id="PF03180">
    <property type="entry name" value="Lipoprotein_9"/>
    <property type="match status" value="1"/>
</dbReference>
<evidence type="ECO:0000256" key="3">
    <source>
        <dbReference type="ARBA" id="ARBA00022729"/>
    </source>
</evidence>
<organism evidence="7 8">
    <name type="scientific">Sediminivirga luteola</name>
    <dbReference type="NCBI Taxonomy" id="1774748"/>
    <lineage>
        <taxon>Bacteria</taxon>
        <taxon>Bacillati</taxon>
        <taxon>Actinomycetota</taxon>
        <taxon>Actinomycetes</taxon>
        <taxon>Micrococcales</taxon>
        <taxon>Brevibacteriaceae</taxon>
        <taxon>Sediminivirga</taxon>
    </lineage>
</organism>
<evidence type="ECO:0000256" key="4">
    <source>
        <dbReference type="ARBA" id="ARBA00023136"/>
    </source>
</evidence>
<comment type="similarity">
    <text evidence="2">Belongs to the NlpA lipoprotein family.</text>
</comment>
<keyword evidence="4" id="KW-0472">Membrane</keyword>
<dbReference type="PANTHER" id="PTHR30429:SF0">
    <property type="entry name" value="METHIONINE-BINDING LIPOPROTEIN METQ"/>
    <property type="match status" value="1"/>
</dbReference>
<dbReference type="Gene3D" id="3.40.190.10">
    <property type="entry name" value="Periplasmic binding protein-like II"/>
    <property type="match status" value="2"/>
</dbReference>
<protein>
    <submittedName>
        <fullName evidence="7">Lipoprotein</fullName>
    </submittedName>
</protein>
<keyword evidence="6 7" id="KW-0449">Lipoprotein</keyword>
<dbReference type="EMBL" id="BMFY01000016">
    <property type="protein sequence ID" value="GGA25333.1"/>
    <property type="molecule type" value="Genomic_DNA"/>
</dbReference>
<proteinExistence type="inferred from homology"/>
<evidence type="ECO:0000256" key="5">
    <source>
        <dbReference type="ARBA" id="ARBA00023139"/>
    </source>
</evidence>
<accession>A0A8J2XLW0</accession>
<dbReference type="Proteomes" id="UP000616114">
    <property type="component" value="Unassembled WGS sequence"/>
</dbReference>
<reference evidence="7" key="1">
    <citation type="journal article" date="2014" name="Int. J. Syst. Evol. Microbiol.">
        <title>Complete genome sequence of Corynebacterium casei LMG S-19264T (=DSM 44701T), isolated from a smear-ripened cheese.</title>
        <authorList>
            <consortium name="US DOE Joint Genome Institute (JGI-PGF)"/>
            <person name="Walter F."/>
            <person name="Albersmeier A."/>
            <person name="Kalinowski J."/>
            <person name="Ruckert C."/>
        </authorList>
    </citation>
    <scope>NUCLEOTIDE SEQUENCE</scope>
    <source>
        <strain evidence="7">CGMCC 1.12785</strain>
    </source>
</reference>
<dbReference type="SUPFAM" id="SSF53850">
    <property type="entry name" value="Periplasmic binding protein-like II"/>
    <property type="match status" value="1"/>
</dbReference>
<gene>
    <name evidence="7" type="ORF">GCM10011333_30410</name>
</gene>
<dbReference type="GO" id="GO:0016020">
    <property type="term" value="C:membrane"/>
    <property type="evidence" value="ECO:0007669"/>
    <property type="project" value="UniProtKB-SubCell"/>
</dbReference>
<dbReference type="RefSeq" id="WP_188551753.1">
    <property type="nucleotide sequence ID" value="NZ_BMFY01000016.1"/>
</dbReference>
<evidence type="ECO:0000256" key="1">
    <source>
        <dbReference type="ARBA" id="ARBA00004635"/>
    </source>
</evidence>